<evidence type="ECO:0000313" key="3">
    <source>
        <dbReference type="EMBL" id="TFY64311.1"/>
    </source>
</evidence>
<feature type="compositionally biased region" description="Polar residues" evidence="1">
    <location>
        <begin position="307"/>
        <end position="316"/>
    </location>
</feature>
<evidence type="ECO:0000256" key="2">
    <source>
        <dbReference type="SAM" id="Phobius"/>
    </source>
</evidence>
<reference evidence="3 4" key="1">
    <citation type="submission" date="2019-02" db="EMBL/GenBank/DDBJ databases">
        <title>Genome sequencing of the rare red list fungi Dentipellis fragilis.</title>
        <authorList>
            <person name="Buettner E."/>
            <person name="Kellner H."/>
        </authorList>
    </citation>
    <scope>NUCLEOTIDE SEQUENCE [LARGE SCALE GENOMIC DNA]</scope>
    <source>
        <strain evidence="3 4">DSM 105465</strain>
    </source>
</reference>
<proteinExistence type="predicted"/>
<keyword evidence="4" id="KW-1185">Reference proteome</keyword>
<dbReference type="Proteomes" id="UP000298327">
    <property type="component" value="Unassembled WGS sequence"/>
</dbReference>
<accession>A0A4Y9YRZ4</accession>
<feature type="transmembrane region" description="Helical" evidence="2">
    <location>
        <begin position="23"/>
        <end position="47"/>
    </location>
</feature>
<name>A0A4Y9YRZ4_9AGAM</name>
<keyword evidence="2" id="KW-1133">Transmembrane helix</keyword>
<dbReference type="AlphaFoldDB" id="A0A4Y9YRZ4"/>
<feature type="region of interest" description="Disordered" evidence="1">
    <location>
        <begin position="307"/>
        <end position="348"/>
    </location>
</feature>
<organism evidence="3 4">
    <name type="scientific">Dentipellis fragilis</name>
    <dbReference type="NCBI Taxonomy" id="205917"/>
    <lineage>
        <taxon>Eukaryota</taxon>
        <taxon>Fungi</taxon>
        <taxon>Dikarya</taxon>
        <taxon>Basidiomycota</taxon>
        <taxon>Agaricomycotina</taxon>
        <taxon>Agaricomycetes</taxon>
        <taxon>Russulales</taxon>
        <taxon>Hericiaceae</taxon>
        <taxon>Dentipellis</taxon>
    </lineage>
</organism>
<protein>
    <submittedName>
        <fullName evidence="3">Uncharacterized protein</fullName>
    </submittedName>
</protein>
<keyword evidence="2" id="KW-0812">Transmembrane</keyword>
<evidence type="ECO:0000256" key="1">
    <source>
        <dbReference type="SAM" id="MobiDB-lite"/>
    </source>
</evidence>
<feature type="region of interest" description="Disordered" evidence="1">
    <location>
        <begin position="230"/>
        <end position="295"/>
    </location>
</feature>
<dbReference type="OrthoDB" id="10384467at2759"/>
<gene>
    <name evidence="3" type="ORF">EVG20_g5986</name>
</gene>
<comment type="caution">
    <text evidence="3">The sequence shown here is derived from an EMBL/GenBank/DDBJ whole genome shotgun (WGS) entry which is preliminary data.</text>
</comment>
<keyword evidence="2" id="KW-0472">Membrane</keyword>
<sequence length="367" mass="40197">MTVTESTPSTTNSPSLLQQLRPLLPYIGIGIVSIFILIAGSAIYIIYRISQRHRRRNRTPQDPDPYLPAILLNAPSDSRDSTSSVQDQASLPPLLFGPKKSSGFRRSMDFVCQGIYRTLSWRTSGRTLQPTFDNEKYGWHSYDISRAGSLGARAGGRSSRYKTGLSDTYDAYSDHVFSVAVTSEVSTNDLHAILEDVAETEAQANMPEAILSSELLLPPPPRCIMFPSPPSSHDIPTGYTPDLLPLDPNLLAPPAVAHRRSQSSDHRRAHSAPMLGMSPSSSSSRLPTRHTSEGDVWEESAISEQYFASTEPSESSHMSHRVSVSAPDVGKDSGRMASQGRKRGGRGAAEYRLSMTSWIAGYRTGWS</sequence>
<feature type="compositionally biased region" description="Low complexity" evidence="1">
    <location>
        <begin position="241"/>
        <end position="255"/>
    </location>
</feature>
<dbReference type="EMBL" id="SEOQ01000377">
    <property type="protein sequence ID" value="TFY64311.1"/>
    <property type="molecule type" value="Genomic_DNA"/>
</dbReference>
<evidence type="ECO:0000313" key="4">
    <source>
        <dbReference type="Proteomes" id="UP000298327"/>
    </source>
</evidence>